<comment type="caution">
    <text evidence="1">The sequence shown here is derived from an EMBL/GenBank/DDBJ whole genome shotgun (WGS) entry which is preliminary data.</text>
</comment>
<gene>
    <name evidence="1" type="ORF">FH063_002444</name>
</gene>
<evidence type="ECO:0000313" key="2">
    <source>
        <dbReference type="Proteomes" id="UP000325333"/>
    </source>
</evidence>
<proteinExistence type="predicted"/>
<dbReference type="AlphaFoldDB" id="A0A5B0KMN6"/>
<dbReference type="EMBL" id="VEWN01000013">
    <property type="protein sequence ID" value="KAA1053862.1"/>
    <property type="molecule type" value="Genomic_DNA"/>
</dbReference>
<accession>A0A5B0KMN6</accession>
<reference evidence="1 2" key="1">
    <citation type="submission" date="2019-07" db="EMBL/GenBank/DDBJ databases">
        <title>Genome sequencing of the stress-tolerant strain Azospirillum brasilense Az19.</title>
        <authorList>
            <person name="Maroniche G.A."/>
            <person name="Garcia J.E."/>
            <person name="Pagnussat L."/>
            <person name="Amenta M."/>
            <person name="Creus C.M."/>
        </authorList>
    </citation>
    <scope>NUCLEOTIDE SEQUENCE [LARGE SCALE GENOMIC DNA]</scope>
    <source>
        <strain evidence="1 2">Az19</strain>
    </source>
</reference>
<evidence type="ECO:0000313" key="1">
    <source>
        <dbReference type="EMBL" id="KAA1053862.1"/>
    </source>
</evidence>
<organism evidence="1 2">
    <name type="scientific">Azospirillum argentinense</name>
    <dbReference type="NCBI Taxonomy" id="2970906"/>
    <lineage>
        <taxon>Bacteria</taxon>
        <taxon>Pseudomonadati</taxon>
        <taxon>Pseudomonadota</taxon>
        <taxon>Alphaproteobacteria</taxon>
        <taxon>Rhodospirillales</taxon>
        <taxon>Azospirillaceae</taxon>
        <taxon>Azospirillum</taxon>
    </lineage>
</organism>
<dbReference type="Proteomes" id="UP000325333">
    <property type="component" value="Unassembled WGS sequence"/>
</dbReference>
<sequence>MVAVGIVPLQAGITEVAWQVVVVSLRGEAVIAEGETQRIKRLVRPGRGFKSVHTARRSIDGYEIMTMVRKRQVATIPANDMPDRAAFIPGLFGIAARQC</sequence>
<name>A0A5B0KMN6_9PROT</name>
<protein>
    <submittedName>
        <fullName evidence="1">Uncharacterized protein</fullName>
    </submittedName>
</protein>